<dbReference type="Gene3D" id="2.60.120.200">
    <property type="match status" value="1"/>
</dbReference>
<evidence type="ECO:0000256" key="5">
    <source>
        <dbReference type="ARBA" id="ARBA00029722"/>
    </source>
</evidence>
<evidence type="ECO:0000256" key="1">
    <source>
        <dbReference type="ARBA" id="ARBA00006865"/>
    </source>
</evidence>
<evidence type="ECO:0000313" key="10">
    <source>
        <dbReference type="EMBL" id="MCR8825842.1"/>
    </source>
</evidence>
<evidence type="ECO:0000256" key="4">
    <source>
        <dbReference type="ARBA" id="ARBA00023295"/>
    </source>
</evidence>
<accession>A0ABT1YY77</accession>
<dbReference type="InterPro" id="IPR000757">
    <property type="entry name" value="Beta-glucanase-like"/>
</dbReference>
<dbReference type="InterPro" id="IPR044791">
    <property type="entry name" value="Beta-glucanase/XTH"/>
</dbReference>
<keyword evidence="4" id="KW-0326">Glycosidase</keyword>
<dbReference type="Proteomes" id="UP001165396">
    <property type="component" value="Unassembled WGS sequence"/>
</dbReference>
<name>A0ABT1YY77_9RHOB</name>
<proteinExistence type="inferred from homology"/>
<gene>
    <name evidence="10" type="ORF">NTA49_04765</name>
</gene>
<dbReference type="InterPro" id="IPR013320">
    <property type="entry name" value="ConA-like_dom_sf"/>
</dbReference>
<dbReference type="SUPFAM" id="SSF49899">
    <property type="entry name" value="Concanavalin A-like lectins/glucanases"/>
    <property type="match status" value="1"/>
</dbReference>
<feature type="compositionally biased region" description="Acidic residues" evidence="8">
    <location>
        <begin position="94"/>
        <end position="110"/>
    </location>
</feature>
<evidence type="ECO:0000313" key="11">
    <source>
        <dbReference type="Proteomes" id="UP001165396"/>
    </source>
</evidence>
<comment type="similarity">
    <text evidence="1">Belongs to the glycosyl hydrolase 16 family.</text>
</comment>
<evidence type="ECO:0000256" key="8">
    <source>
        <dbReference type="SAM" id="MobiDB-lite"/>
    </source>
</evidence>
<dbReference type="InterPro" id="IPR008263">
    <property type="entry name" value="GH16_AS"/>
</dbReference>
<sequence>MAYAIAPTQLDTYAAGIDDIAYAQTGDGYFGRMSLLAMGLTEAEADAVLMSSLATEPGISITMENYMAWLLQAGESSGSTTGTLGTDGSGEASEQSDDVEETELTDEDMMLSDGTDSYDGTDPYDGTDTYDGTETSDGTELNDDESDMDTELTDLTTASGEQSVDNVGTNSTMSGFGPDSPVTWRDSNMKPSDGAFDTEFTSDNITVRDDGSMLMELLPNPGGEYNFTGAEISSAEPVLYGRYEMSIRASDQEGVLSTMFTYTGESEGNEHDEIDIEIMGKDPTTAQVGMFRDGQHELTMIDLGFDSSAGFNDYAFEWAPDSITWYVNDVMVHQFNASDGYDIPSTPQRLFANLWANDDSVQGWGGYKDKETATSMEIAGYSYTPL</sequence>
<dbReference type="RefSeq" id="WP_258293515.1">
    <property type="nucleotide sequence ID" value="NZ_JANKJG010000002.1"/>
</dbReference>
<feature type="region of interest" description="Disordered" evidence="8">
    <location>
        <begin position="77"/>
        <end position="147"/>
    </location>
</feature>
<dbReference type="Pfam" id="PF00722">
    <property type="entry name" value="Glyco_hydro_16"/>
    <property type="match status" value="1"/>
</dbReference>
<organism evidence="10 11">
    <name type="scientific">Pseudosulfitobacter koreensis</name>
    <dbReference type="NCBI Taxonomy" id="2968472"/>
    <lineage>
        <taxon>Bacteria</taxon>
        <taxon>Pseudomonadati</taxon>
        <taxon>Pseudomonadota</taxon>
        <taxon>Alphaproteobacteria</taxon>
        <taxon>Rhodobacterales</taxon>
        <taxon>Roseobacteraceae</taxon>
        <taxon>Pseudosulfitobacter</taxon>
    </lineage>
</organism>
<evidence type="ECO:0000259" key="9">
    <source>
        <dbReference type="PROSITE" id="PS51762"/>
    </source>
</evidence>
<evidence type="ECO:0000256" key="2">
    <source>
        <dbReference type="ARBA" id="ARBA00014569"/>
    </source>
</evidence>
<dbReference type="PANTHER" id="PTHR31062">
    <property type="entry name" value="XYLOGLUCAN ENDOTRANSGLUCOSYLASE/HYDROLASE PROTEIN 8-RELATED"/>
    <property type="match status" value="1"/>
</dbReference>
<protein>
    <recommendedName>
        <fullName evidence="2">Beta-glucanase</fullName>
    </recommendedName>
    <alternativeName>
        <fullName evidence="7">1,3-1,4-beta-D-glucan 4-glucanohydrolase</fullName>
    </alternativeName>
    <alternativeName>
        <fullName evidence="6">Endo-beta-1,3-1,4 glucanase</fullName>
    </alternativeName>
    <alternativeName>
        <fullName evidence="5">Lichenase</fullName>
    </alternativeName>
</protein>
<dbReference type="EMBL" id="JANKJG010000002">
    <property type="protein sequence ID" value="MCR8825842.1"/>
    <property type="molecule type" value="Genomic_DNA"/>
</dbReference>
<feature type="compositionally biased region" description="Low complexity" evidence="8">
    <location>
        <begin position="111"/>
        <end position="139"/>
    </location>
</feature>
<feature type="compositionally biased region" description="Low complexity" evidence="8">
    <location>
        <begin position="77"/>
        <end position="90"/>
    </location>
</feature>
<keyword evidence="11" id="KW-1185">Reference proteome</keyword>
<comment type="caution">
    <text evidence="10">The sequence shown here is derived from an EMBL/GenBank/DDBJ whole genome shotgun (WGS) entry which is preliminary data.</text>
</comment>
<feature type="domain" description="GH16" evidence="9">
    <location>
        <begin position="182"/>
        <end position="386"/>
    </location>
</feature>
<dbReference type="PRINTS" id="PR00737">
    <property type="entry name" value="GLHYDRLASE16"/>
</dbReference>
<evidence type="ECO:0000256" key="7">
    <source>
        <dbReference type="ARBA" id="ARBA00031665"/>
    </source>
</evidence>
<evidence type="ECO:0000256" key="6">
    <source>
        <dbReference type="ARBA" id="ARBA00029771"/>
    </source>
</evidence>
<keyword evidence="3" id="KW-0378">Hydrolase</keyword>
<dbReference type="PROSITE" id="PS01034">
    <property type="entry name" value="GH16_1"/>
    <property type="match status" value="1"/>
</dbReference>
<reference evidence="10" key="1">
    <citation type="submission" date="2022-07" db="EMBL/GenBank/DDBJ databases">
        <title>Pseudosulfitobacter sp. strain AP-MA-4, whole genome sequence.</title>
        <authorList>
            <person name="Jiang Y."/>
        </authorList>
    </citation>
    <scope>NUCLEOTIDE SEQUENCE</scope>
    <source>
        <strain evidence="10">AP-MA-4</strain>
    </source>
</reference>
<dbReference type="InterPro" id="IPR008264">
    <property type="entry name" value="Beta_glucanase"/>
</dbReference>
<dbReference type="PROSITE" id="PS51762">
    <property type="entry name" value="GH16_2"/>
    <property type="match status" value="1"/>
</dbReference>
<evidence type="ECO:0000256" key="3">
    <source>
        <dbReference type="ARBA" id="ARBA00022801"/>
    </source>
</evidence>